<dbReference type="PANTHER" id="PTHR30461:SF23">
    <property type="entry name" value="DNA RECOMBINASE-RELATED"/>
    <property type="match status" value="1"/>
</dbReference>
<comment type="caution">
    <text evidence="3">The sequence shown here is derived from an EMBL/GenBank/DDBJ whole genome shotgun (WGS) entry which is preliminary data.</text>
</comment>
<sequence>KFFNQNNMKYFIYARKSTEEDDRQVLSIEAQLVELKEFAAKEKLEIVASLCEAKTAKEPGRIKFAEMLSLIERGKADGIISWHPDRLARNSVDGGKIIHFVDRGLIKSLKFPTFWFEPTPQGLFMLNIAFGQSKYFVDNLRENVKRGLRQKIRNGVWPGWAPVGYLNNPKTRLIDIDRAKAQKVKKLFEFYSTGKYTLKSLANWSKEKGLCGNLGKEIAISNVQKILTNPFYIGLMKYRGEIFEGQHEPLISKKLFDKCQEVMSKRGKVQEVRKHNFAFLGLMRCASCGCSITAEIQKGHNYYRCTKKKGVCQEKHYLREEVLSEQIKSFLQKVSLSSQDTEKVLAALDSEQEQAKQQARSKIEGLKEQLKQVEIKLAKLLDVFLIDALSTEEYAAKKQELLSQKMELQEKISDFEQKGLSWLEPAREFVLSLNQAAKLIETENKEEMTTFLKNIGSNHILRNRQLIFSP</sequence>
<dbReference type="PANTHER" id="PTHR30461">
    <property type="entry name" value="DNA-INVERTASE FROM LAMBDOID PROPHAGE"/>
    <property type="match status" value="1"/>
</dbReference>
<feature type="non-terminal residue" evidence="3">
    <location>
        <position position="470"/>
    </location>
</feature>
<dbReference type="Pfam" id="PF13408">
    <property type="entry name" value="Zn_ribbon_recom"/>
    <property type="match status" value="1"/>
</dbReference>
<dbReference type="Gene3D" id="3.90.1750.20">
    <property type="entry name" value="Putative Large Serine Recombinase, Chain B, Domain 2"/>
    <property type="match status" value="1"/>
</dbReference>
<feature type="domain" description="Recombinase" evidence="2">
    <location>
        <begin position="162"/>
        <end position="269"/>
    </location>
</feature>
<dbReference type="GO" id="GO:0003677">
    <property type="term" value="F:DNA binding"/>
    <property type="evidence" value="ECO:0007669"/>
    <property type="project" value="InterPro"/>
</dbReference>
<keyword evidence="1" id="KW-0175">Coiled coil</keyword>
<dbReference type="Proteomes" id="UP000231469">
    <property type="component" value="Unassembled WGS sequence"/>
</dbReference>
<dbReference type="Pfam" id="PF00239">
    <property type="entry name" value="Resolvase"/>
    <property type="match status" value="1"/>
</dbReference>
<accession>A0A2M7VKR0</accession>
<dbReference type="InterPro" id="IPR006119">
    <property type="entry name" value="Resolv_N"/>
</dbReference>
<dbReference type="InterPro" id="IPR050639">
    <property type="entry name" value="SSR_resolvase"/>
</dbReference>
<dbReference type="Gene3D" id="3.40.50.1390">
    <property type="entry name" value="Resolvase, N-terminal catalytic domain"/>
    <property type="match status" value="1"/>
</dbReference>
<feature type="coiled-coil region" evidence="1">
    <location>
        <begin position="338"/>
        <end position="418"/>
    </location>
</feature>
<evidence type="ECO:0000313" key="4">
    <source>
        <dbReference type="Proteomes" id="UP000231469"/>
    </source>
</evidence>
<proteinExistence type="predicted"/>
<dbReference type="AlphaFoldDB" id="A0A2M7VKR0"/>
<organism evidence="3 4">
    <name type="scientific">bacterium (Candidatus Gribaldobacteria) CG_4_10_14_0_2_um_filter_36_18</name>
    <dbReference type="NCBI Taxonomy" id="2014264"/>
    <lineage>
        <taxon>Bacteria</taxon>
        <taxon>Candidatus Gribaldobacteria</taxon>
    </lineage>
</organism>
<name>A0A2M7VKR0_9BACT</name>
<dbReference type="PROSITE" id="PS51737">
    <property type="entry name" value="RECOMBINASE_DNA_BIND"/>
    <property type="match status" value="1"/>
</dbReference>
<dbReference type="InterPro" id="IPR036162">
    <property type="entry name" value="Resolvase-like_N_sf"/>
</dbReference>
<reference evidence="4" key="1">
    <citation type="submission" date="2017-09" db="EMBL/GenBank/DDBJ databases">
        <title>Depth-based differentiation of microbial function through sediment-hosted aquifers and enrichment of novel symbionts in the deep terrestrial subsurface.</title>
        <authorList>
            <person name="Probst A.J."/>
            <person name="Ladd B."/>
            <person name="Jarett J.K."/>
            <person name="Geller-Mcgrath D.E."/>
            <person name="Sieber C.M.K."/>
            <person name="Emerson J.B."/>
            <person name="Anantharaman K."/>
            <person name="Thomas B.C."/>
            <person name="Malmstrom R."/>
            <person name="Stieglmeier M."/>
            <person name="Klingl A."/>
            <person name="Woyke T."/>
            <person name="Ryan C.M."/>
            <person name="Banfield J.F."/>
        </authorList>
    </citation>
    <scope>NUCLEOTIDE SEQUENCE [LARGE SCALE GENOMIC DNA]</scope>
</reference>
<dbReference type="EMBL" id="PFPS01000036">
    <property type="protein sequence ID" value="PJA02430.1"/>
    <property type="molecule type" value="Genomic_DNA"/>
</dbReference>
<protein>
    <recommendedName>
        <fullName evidence="2">Recombinase domain-containing protein</fullName>
    </recommendedName>
</protein>
<evidence type="ECO:0000259" key="2">
    <source>
        <dbReference type="PROSITE" id="PS51737"/>
    </source>
</evidence>
<dbReference type="SUPFAM" id="SSF53041">
    <property type="entry name" value="Resolvase-like"/>
    <property type="match status" value="1"/>
</dbReference>
<evidence type="ECO:0000256" key="1">
    <source>
        <dbReference type="SAM" id="Coils"/>
    </source>
</evidence>
<dbReference type="SMART" id="SM00857">
    <property type="entry name" value="Resolvase"/>
    <property type="match status" value="1"/>
</dbReference>
<dbReference type="InterPro" id="IPR025827">
    <property type="entry name" value="Zn_ribbon_recom_dom"/>
</dbReference>
<dbReference type="GO" id="GO:0000150">
    <property type="term" value="F:DNA strand exchange activity"/>
    <property type="evidence" value="ECO:0007669"/>
    <property type="project" value="InterPro"/>
</dbReference>
<dbReference type="Pfam" id="PF07508">
    <property type="entry name" value="Recombinase"/>
    <property type="match status" value="1"/>
</dbReference>
<gene>
    <name evidence="3" type="ORF">COX73_00810</name>
</gene>
<dbReference type="InterPro" id="IPR011109">
    <property type="entry name" value="DNA_bind_recombinase_dom"/>
</dbReference>
<dbReference type="CDD" id="cd00338">
    <property type="entry name" value="Ser_Recombinase"/>
    <property type="match status" value="1"/>
</dbReference>
<feature type="non-terminal residue" evidence="3">
    <location>
        <position position="1"/>
    </location>
</feature>
<dbReference type="InterPro" id="IPR038109">
    <property type="entry name" value="DNA_bind_recomb_sf"/>
</dbReference>
<evidence type="ECO:0000313" key="3">
    <source>
        <dbReference type="EMBL" id="PJA02430.1"/>
    </source>
</evidence>